<keyword evidence="2" id="KW-1185">Reference proteome</keyword>
<dbReference type="EMBL" id="JBBPBN010000257">
    <property type="protein sequence ID" value="KAK8492074.1"/>
    <property type="molecule type" value="Genomic_DNA"/>
</dbReference>
<evidence type="ECO:0000313" key="2">
    <source>
        <dbReference type="Proteomes" id="UP001396334"/>
    </source>
</evidence>
<protein>
    <submittedName>
        <fullName evidence="1">Uncharacterized protein</fullName>
    </submittedName>
</protein>
<reference evidence="1 2" key="1">
    <citation type="journal article" date="2024" name="G3 (Bethesda)">
        <title>Genome assembly of Hibiscus sabdariffa L. provides insights into metabolisms of medicinal natural products.</title>
        <authorList>
            <person name="Kim T."/>
        </authorList>
    </citation>
    <scope>NUCLEOTIDE SEQUENCE [LARGE SCALE GENOMIC DNA]</scope>
    <source>
        <strain evidence="1">TK-2024</strain>
        <tissue evidence="1">Old leaves</tissue>
    </source>
</reference>
<gene>
    <name evidence="1" type="ORF">V6N11_014196</name>
</gene>
<organism evidence="1 2">
    <name type="scientific">Hibiscus sabdariffa</name>
    <name type="common">roselle</name>
    <dbReference type="NCBI Taxonomy" id="183260"/>
    <lineage>
        <taxon>Eukaryota</taxon>
        <taxon>Viridiplantae</taxon>
        <taxon>Streptophyta</taxon>
        <taxon>Embryophyta</taxon>
        <taxon>Tracheophyta</taxon>
        <taxon>Spermatophyta</taxon>
        <taxon>Magnoliopsida</taxon>
        <taxon>eudicotyledons</taxon>
        <taxon>Gunneridae</taxon>
        <taxon>Pentapetalae</taxon>
        <taxon>rosids</taxon>
        <taxon>malvids</taxon>
        <taxon>Malvales</taxon>
        <taxon>Malvaceae</taxon>
        <taxon>Malvoideae</taxon>
        <taxon>Hibiscus</taxon>
    </lineage>
</organism>
<evidence type="ECO:0000313" key="1">
    <source>
        <dbReference type="EMBL" id="KAK8492074.1"/>
    </source>
</evidence>
<dbReference type="Proteomes" id="UP001396334">
    <property type="component" value="Unassembled WGS sequence"/>
</dbReference>
<name>A0ABR2AGV7_9ROSI</name>
<sequence length="154" mass="16525">MPGKTVAEYGIDKDSSSATTTVVVPNGDPPFRKVTGPAVRSKVVCMPATASYGADRFTTSAPLSDRTFQAEHLFLVYITKRDVYLQQQQDGTIGFYAGSSISGHFVALKSPGHPMVEAVEALKDGVSYRLGLRGGAADFTLANPLLRPARCEWV</sequence>
<comment type="caution">
    <text evidence="1">The sequence shown here is derived from an EMBL/GenBank/DDBJ whole genome shotgun (WGS) entry which is preliminary data.</text>
</comment>
<accession>A0ABR2AGV7</accession>
<proteinExistence type="predicted"/>